<dbReference type="Proteomes" id="UP000598971">
    <property type="component" value="Unassembled WGS sequence"/>
</dbReference>
<name>A0A8J8JPR3_9BACT</name>
<keyword evidence="2" id="KW-1185">Reference proteome</keyword>
<gene>
    <name evidence="1" type="ORF">GD597_00330</name>
</gene>
<proteinExistence type="predicted"/>
<evidence type="ECO:0000313" key="1">
    <source>
        <dbReference type="EMBL" id="NNV53882.1"/>
    </source>
</evidence>
<comment type="caution">
    <text evidence="1">The sequence shown here is derived from an EMBL/GenBank/DDBJ whole genome shotgun (WGS) entry which is preliminary data.</text>
</comment>
<sequence length="70" mass="7675">MPKAVKSYVNKKGLAYYRKTGRYNETTAEAVNVFKNGARSALSQKNLAPAGNQSAAAKTLKKVLEELAWE</sequence>
<accession>A0A8J8JPR3</accession>
<organism evidence="1 2">
    <name type="scientific">Limnovirga soli</name>
    <dbReference type="NCBI Taxonomy" id="2656915"/>
    <lineage>
        <taxon>Bacteria</taxon>
        <taxon>Pseudomonadati</taxon>
        <taxon>Bacteroidota</taxon>
        <taxon>Chitinophagia</taxon>
        <taxon>Chitinophagales</taxon>
        <taxon>Chitinophagaceae</taxon>
        <taxon>Limnovirga</taxon>
    </lineage>
</organism>
<dbReference type="EMBL" id="WHPF01000001">
    <property type="protein sequence ID" value="NNV53882.1"/>
    <property type="molecule type" value="Genomic_DNA"/>
</dbReference>
<protein>
    <submittedName>
        <fullName evidence="1">Uncharacterized protein</fullName>
    </submittedName>
</protein>
<dbReference type="AlphaFoldDB" id="A0A8J8JPR3"/>
<reference evidence="1" key="1">
    <citation type="submission" date="2019-10" db="EMBL/GenBank/DDBJ databases">
        <title>Draft genome sequence of Panacibacter sp. KCS-6.</title>
        <authorList>
            <person name="Yim K.J."/>
        </authorList>
    </citation>
    <scope>NUCLEOTIDE SEQUENCE</scope>
    <source>
        <strain evidence="1">KCS-6</strain>
    </source>
</reference>
<dbReference type="RefSeq" id="WP_171605800.1">
    <property type="nucleotide sequence ID" value="NZ_WHPF01000001.1"/>
</dbReference>
<evidence type="ECO:0000313" key="2">
    <source>
        <dbReference type="Proteomes" id="UP000598971"/>
    </source>
</evidence>